<reference evidence="1" key="1">
    <citation type="submission" date="2020-06" db="EMBL/GenBank/DDBJ databases">
        <authorList>
            <person name="Dong N."/>
        </authorList>
    </citation>
    <scope>NUCLEOTIDE SEQUENCE</scope>
    <source>
        <strain evidence="1">R1692</strain>
    </source>
</reference>
<dbReference type="InterPro" id="IPR011652">
    <property type="entry name" value="MORN_2"/>
</dbReference>
<evidence type="ECO:0000313" key="1">
    <source>
        <dbReference type="EMBL" id="MDM1047868.1"/>
    </source>
</evidence>
<organism evidence="1 2">
    <name type="scientific">Sphingobacterium hotanense</name>
    <dbReference type="NCBI Taxonomy" id="649196"/>
    <lineage>
        <taxon>Bacteria</taxon>
        <taxon>Pseudomonadati</taxon>
        <taxon>Bacteroidota</taxon>
        <taxon>Sphingobacteriia</taxon>
        <taxon>Sphingobacteriales</taxon>
        <taxon>Sphingobacteriaceae</taxon>
        <taxon>Sphingobacterium</taxon>
    </lineage>
</organism>
<reference evidence="1" key="2">
    <citation type="journal article" date="2022" name="Sci. Total Environ.">
        <title>Prevalence, transmission, and molecular epidemiology of tet(X)-positive bacteria among humans, animals, and environmental niches in China: An epidemiological, and genomic-based study.</title>
        <authorList>
            <person name="Dong N."/>
            <person name="Zeng Y."/>
            <person name="Cai C."/>
            <person name="Sun C."/>
            <person name="Lu J."/>
            <person name="Liu C."/>
            <person name="Zhou H."/>
            <person name="Sun Q."/>
            <person name="Shu L."/>
            <person name="Wang H."/>
            <person name="Wang Y."/>
            <person name="Wang S."/>
            <person name="Wu C."/>
            <person name="Chan E.W."/>
            <person name="Chen G."/>
            <person name="Shen Z."/>
            <person name="Chen S."/>
            <person name="Zhang R."/>
        </authorList>
    </citation>
    <scope>NUCLEOTIDE SEQUENCE</scope>
    <source>
        <strain evidence="1">R1692</strain>
    </source>
</reference>
<accession>A0ABT7NKY9</accession>
<protein>
    <recommendedName>
        <fullName evidence="3">MORN repeat variant</fullName>
    </recommendedName>
</protein>
<dbReference type="Proteomes" id="UP001170954">
    <property type="component" value="Unassembled WGS sequence"/>
</dbReference>
<dbReference type="SUPFAM" id="SSF82185">
    <property type="entry name" value="Histone H3 K4-specific methyltransferase SET7/9 N-terminal domain"/>
    <property type="match status" value="1"/>
</dbReference>
<dbReference type="Gene3D" id="2.20.110.10">
    <property type="entry name" value="Histone H3 K4-specific methyltransferase SET7/9 N-terminal domain"/>
    <property type="match status" value="1"/>
</dbReference>
<name>A0ABT7NKY9_9SPHI</name>
<evidence type="ECO:0000313" key="2">
    <source>
        <dbReference type="Proteomes" id="UP001170954"/>
    </source>
</evidence>
<keyword evidence="2" id="KW-1185">Reference proteome</keyword>
<sequence length="371" mass="43074">MKYLLVLFFTIQGLLVAAQETETKPVYFERSNDSLIRFYYDMNYYLVDKNCEFKNIERVAAFDARTSKFVGKFVDYYPNGHRMLEGSYQDGSKEGVFTAYHPNMQIKWRATFVNNTPQGDWEYYYPDGKPLMTVNYSSAGSKMVHYYDQRGVQRVKDGDGSYNFRVPYPGYNPYGFPFIRFKGKFKAGIPNGLWSVFYENEKNSELAAVEEYHNNRLVRAEDYYTGERYAVQRFPIIPIVQFTRAEAIVSKQCNYDDFSGFLIYLIDYFNNSFANIQFSASEELNFSYEVDLTHDGVKKKSLVIENPFLSNTEMAKAFEEVVSSLAYYPASFKDGEYIADKLTVNGKIAIAEDKTLGFHSLTIDRENELKK</sequence>
<gene>
    <name evidence="1" type="ORF">HX018_06415</name>
</gene>
<dbReference type="Pfam" id="PF07661">
    <property type="entry name" value="MORN_2"/>
    <property type="match status" value="2"/>
</dbReference>
<comment type="caution">
    <text evidence="1">The sequence shown here is derived from an EMBL/GenBank/DDBJ whole genome shotgun (WGS) entry which is preliminary data.</text>
</comment>
<dbReference type="RefSeq" id="WP_286650856.1">
    <property type="nucleotide sequence ID" value="NZ_JACAGK010000013.1"/>
</dbReference>
<evidence type="ECO:0008006" key="3">
    <source>
        <dbReference type="Google" id="ProtNLM"/>
    </source>
</evidence>
<dbReference type="EMBL" id="JACAGK010000013">
    <property type="protein sequence ID" value="MDM1047868.1"/>
    <property type="molecule type" value="Genomic_DNA"/>
</dbReference>
<proteinExistence type="predicted"/>